<sequence length="34" mass="3837">MVIKLPRHNHIVDVRLSMVMTLHSMASQCSEKSG</sequence>
<evidence type="ECO:0000313" key="1">
    <source>
        <dbReference type="EMBL" id="JAD52851.1"/>
    </source>
</evidence>
<reference evidence="1" key="1">
    <citation type="submission" date="2014-09" db="EMBL/GenBank/DDBJ databases">
        <authorList>
            <person name="Magalhaes I.L.F."/>
            <person name="Oliveira U."/>
            <person name="Santos F.R."/>
            <person name="Vidigal T.H.D.A."/>
            <person name="Brescovit A.D."/>
            <person name="Santos A.J."/>
        </authorList>
    </citation>
    <scope>NUCLEOTIDE SEQUENCE</scope>
    <source>
        <tissue evidence="1">Shoot tissue taken approximately 20 cm above the soil surface</tissue>
    </source>
</reference>
<protein>
    <submittedName>
        <fullName evidence="1">Uncharacterized protein</fullName>
    </submittedName>
</protein>
<accession>A0A0A9ANX7</accession>
<dbReference type="EMBL" id="GBRH01245044">
    <property type="protein sequence ID" value="JAD52851.1"/>
    <property type="molecule type" value="Transcribed_RNA"/>
</dbReference>
<dbReference type="AlphaFoldDB" id="A0A0A9ANX7"/>
<name>A0A0A9ANX7_ARUDO</name>
<reference evidence="1" key="2">
    <citation type="journal article" date="2015" name="Data Brief">
        <title>Shoot transcriptome of the giant reed, Arundo donax.</title>
        <authorList>
            <person name="Barrero R.A."/>
            <person name="Guerrero F.D."/>
            <person name="Moolhuijzen P."/>
            <person name="Goolsby J.A."/>
            <person name="Tidwell J."/>
            <person name="Bellgard S.E."/>
            <person name="Bellgard M.I."/>
        </authorList>
    </citation>
    <scope>NUCLEOTIDE SEQUENCE</scope>
    <source>
        <tissue evidence="1">Shoot tissue taken approximately 20 cm above the soil surface</tissue>
    </source>
</reference>
<organism evidence="1">
    <name type="scientific">Arundo donax</name>
    <name type="common">Giant reed</name>
    <name type="synonym">Donax arundinaceus</name>
    <dbReference type="NCBI Taxonomy" id="35708"/>
    <lineage>
        <taxon>Eukaryota</taxon>
        <taxon>Viridiplantae</taxon>
        <taxon>Streptophyta</taxon>
        <taxon>Embryophyta</taxon>
        <taxon>Tracheophyta</taxon>
        <taxon>Spermatophyta</taxon>
        <taxon>Magnoliopsida</taxon>
        <taxon>Liliopsida</taxon>
        <taxon>Poales</taxon>
        <taxon>Poaceae</taxon>
        <taxon>PACMAD clade</taxon>
        <taxon>Arundinoideae</taxon>
        <taxon>Arundineae</taxon>
        <taxon>Arundo</taxon>
    </lineage>
</organism>
<proteinExistence type="predicted"/>